<evidence type="ECO:0000313" key="1">
    <source>
        <dbReference type="EMBL" id="KAF0747574.1"/>
    </source>
</evidence>
<reference evidence="1 2" key="1">
    <citation type="submission" date="2019-08" db="EMBL/GenBank/DDBJ databases">
        <title>Whole genome of Aphis craccivora.</title>
        <authorList>
            <person name="Voronova N.V."/>
            <person name="Shulinski R.S."/>
            <person name="Bandarenka Y.V."/>
            <person name="Zhorov D.G."/>
            <person name="Warner D."/>
        </authorList>
    </citation>
    <scope>NUCLEOTIDE SEQUENCE [LARGE SCALE GENOMIC DNA]</scope>
    <source>
        <strain evidence="1">180601</strain>
        <tissue evidence="1">Whole Body</tissue>
    </source>
</reference>
<dbReference type="EMBL" id="VUJU01006796">
    <property type="protein sequence ID" value="KAF0747574.1"/>
    <property type="molecule type" value="Genomic_DNA"/>
</dbReference>
<dbReference type="Proteomes" id="UP000478052">
    <property type="component" value="Unassembled WGS sequence"/>
</dbReference>
<name>A0A6G0Y293_APHCR</name>
<comment type="caution">
    <text evidence="1">The sequence shown here is derived from an EMBL/GenBank/DDBJ whole genome shotgun (WGS) entry which is preliminary data.</text>
</comment>
<dbReference type="AlphaFoldDB" id="A0A6G0Y293"/>
<protein>
    <submittedName>
        <fullName evidence="1">Uncharacterized protein</fullName>
    </submittedName>
</protein>
<gene>
    <name evidence="1" type="ORF">FWK35_00016359</name>
</gene>
<accession>A0A6G0Y293</accession>
<dbReference type="OrthoDB" id="6774702at2759"/>
<keyword evidence="2" id="KW-1185">Reference proteome</keyword>
<organism evidence="1 2">
    <name type="scientific">Aphis craccivora</name>
    <name type="common">Cowpea aphid</name>
    <dbReference type="NCBI Taxonomy" id="307492"/>
    <lineage>
        <taxon>Eukaryota</taxon>
        <taxon>Metazoa</taxon>
        <taxon>Ecdysozoa</taxon>
        <taxon>Arthropoda</taxon>
        <taxon>Hexapoda</taxon>
        <taxon>Insecta</taxon>
        <taxon>Pterygota</taxon>
        <taxon>Neoptera</taxon>
        <taxon>Paraneoptera</taxon>
        <taxon>Hemiptera</taxon>
        <taxon>Sternorrhyncha</taxon>
        <taxon>Aphidomorpha</taxon>
        <taxon>Aphidoidea</taxon>
        <taxon>Aphididae</taxon>
        <taxon>Aphidini</taxon>
        <taxon>Aphis</taxon>
        <taxon>Aphis</taxon>
    </lineage>
</organism>
<proteinExistence type="predicted"/>
<evidence type="ECO:0000313" key="2">
    <source>
        <dbReference type="Proteomes" id="UP000478052"/>
    </source>
</evidence>
<sequence>MVSLLTETIISAAKKVRVFLIIASHGGIKKLTLSISSILKNSRAQTRLLVNNSKKLSRKSFVSEMNIQTDSRKTWKKIRTLKGINRNKKLNLVENDTLITDPQTVADKLARYFHDNSSDLNYDNEFLNKENTRKFRVFDTSQQYQNLDSYQILINSEISITELEIALSKCNSNLHGNGLSKHPNIIKNIVKMFNEKLHDLPTDVLGCLLSYYCIDKRLEKSNMADLRKSKLLAYLFTLSCYLLFIPPSDKGCQNLIMRGA</sequence>